<evidence type="ECO:0000256" key="1">
    <source>
        <dbReference type="SAM" id="MobiDB-lite"/>
    </source>
</evidence>
<feature type="compositionally biased region" description="Basic residues" evidence="1">
    <location>
        <begin position="1"/>
        <end position="12"/>
    </location>
</feature>
<organism evidence="2 3">
    <name type="scientific">Bionectria ochroleuca</name>
    <name type="common">Gliocladium roseum</name>
    <dbReference type="NCBI Taxonomy" id="29856"/>
    <lineage>
        <taxon>Eukaryota</taxon>
        <taxon>Fungi</taxon>
        <taxon>Dikarya</taxon>
        <taxon>Ascomycota</taxon>
        <taxon>Pezizomycotina</taxon>
        <taxon>Sordariomycetes</taxon>
        <taxon>Hypocreomycetidae</taxon>
        <taxon>Hypocreales</taxon>
        <taxon>Bionectriaceae</taxon>
        <taxon>Clonostachys</taxon>
    </lineage>
</organism>
<dbReference type="Proteomes" id="UP000616885">
    <property type="component" value="Unassembled WGS sequence"/>
</dbReference>
<comment type="caution">
    <text evidence="2">The sequence shown here is derived from an EMBL/GenBank/DDBJ whole genome shotgun (WGS) entry which is preliminary data.</text>
</comment>
<accession>A0A8H7NEX1</accession>
<name>A0A8H7NEX1_BIOOC</name>
<dbReference type="AlphaFoldDB" id="A0A8H7NEX1"/>
<dbReference type="EMBL" id="JADCTT010000003">
    <property type="protein sequence ID" value="KAF9754669.1"/>
    <property type="molecule type" value="Genomic_DNA"/>
</dbReference>
<evidence type="ECO:0000313" key="2">
    <source>
        <dbReference type="EMBL" id="KAF9754669.1"/>
    </source>
</evidence>
<protein>
    <submittedName>
        <fullName evidence="2">Uncharacterized protein</fullName>
    </submittedName>
</protein>
<feature type="region of interest" description="Disordered" evidence="1">
    <location>
        <begin position="1"/>
        <end position="30"/>
    </location>
</feature>
<sequence>MKSKKNNQKKRVVSHDSRSGSPAELNSAAQEEQDLARGGSLFFSCFTMSSTYSRYYDNEFMKRLQCISLTFFLKSHLPDLREPSMPNPHALAKWLYIEVPDMYIPYLPAGSQTKRSKSLAWHRYFGHPRGVLRFVTRTSKRSVGLLLLAGGSPLTARSARLQPASGELAGTHHTWLMAQRLDVSSVGCNSIYIIGRGTLHTYIRYPPSCPASAIGSRRQACTYICAFPGAGTGGYLAPTNRQSCERAGRTARDLLAIGPGERLDRF</sequence>
<gene>
    <name evidence="2" type="ORF">IM811_010110</name>
</gene>
<proteinExistence type="predicted"/>
<reference evidence="2" key="1">
    <citation type="submission" date="2020-10" db="EMBL/GenBank/DDBJ databases">
        <title>High-Quality Genome Resource of Clonostachys rosea strain S41 by Oxford Nanopore Long-Read Sequencing.</title>
        <authorList>
            <person name="Wang H."/>
        </authorList>
    </citation>
    <scope>NUCLEOTIDE SEQUENCE</scope>
    <source>
        <strain evidence="2">S41</strain>
    </source>
</reference>
<evidence type="ECO:0000313" key="3">
    <source>
        <dbReference type="Proteomes" id="UP000616885"/>
    </source>
</evidence>